<dbReference type="EMBL" id="QPHM01000001">
    <property type="protein sequence ID" value="RCU47114.1"/>
    <property type="molecule type" value="Genomic_DNA"/>
</dbReference>
<proteinExistence type="predicted"/>
<name>A0A368NC27_9EURY</name>
<evidence type="ECO:0000313" key="2">
    <source>
        <dbReference type="EMBL" id="RCU47114.1"/>
    </source>
</evidence>
<evidence type="ECO:0000313" key="3">
    <source>
        <dbReference type="Proteomes" id="UP000252189"/>
    </source>
</evidence>
<keyword evidence="3" id="KW-1185">Reference proteome</keyword>
<feature type="compositionally biased region" description="Low complexity" evidence="1">
    <location>
        <begin position="18"/>
        <end position="62"/>
    </location>
</feature>
<gene>
    <name evidence="2" type="ORF">DU504_07255</name>
</gene>
<organism evidence="2 3">
    <name type="scientific">Haloplanus salinus</name>
    <dbReference type="NCBI Taxonomy" id="1126245"/>
    <lineage>
        <taxon>Archaea</taxon>
        <taxon>Methanobacteriati</taxon>
        <taxon>Methanobacteriota</taxon>
        <taxon>Stenosarchaea group</taxon>
        <taxon>Halobacteria</taxon>
        <taxon>Halobacteriales</taxon>
        <taxon>Haloferacaceae</taxon>
        <taxon>Haloplanus</taxon>
    </lineage>
</organism>
<dbReference type="AlphaFoldDB" id="A0A368NC27"/>
<feature type="region of interest" description="Disordered" evidence="1">
    <location>
        <begin position="18"/>
        <end position="65"/>
    </location>
</feature>
<comment type="caution">
    <text evidence="2">The sequence shown here is derived from an EMBL/GenBank/DDBJ whole genome shotgun (WGS) entry which is preliminary data.</text>
</comment>
<protein>
    <submittedName>
        <fullName evidence="2">Uncharacterized protein</fullName>
    </submittedName>
</protein>
<dbReference type="Proteomes" id="UP000252189">
    <property type="component" value="Unassembled WGS sequence"/>
</dbReference>
<evidence type="ECO:0000256" key="1">
    <source>
        <dbReference type="SAM" id="MobiDB-lite"/>
    </source>
</evidence>
<reference evidence="2 3" key="1">
    <citation type="submission" date="2018-07" db="EMBL/GenBank/DDBJ databases">
        <title>Genome sequences of Haloplanus salinus JCM 18368T.</title>
        <authorList>
            <person name="Kim Y.B."/>
            <person name="Roh S.W."/>
        </authorList>
    </citation>
    <scope>NUCLEOTIDE SEQUENCE [LARGE SCALE GENOMIC DNA]</scope>
    <source>
        <strain evidence="2 3">JCM 18368</strain>
    </source>
</reference>
<sequence length="144" mass="14845">MAVGSLVAAVPTGGQIAADVTPTATSTPTSVGTTPAPTSTPAPTATATSTPTATATPTPADDGTTEWRVVTEQWNDRIQVIVLTEDIPDDVVTFEVRGATLDQRLDPSASPPVGEGRLTKPTTVEVVVVYEDGSEAVIHTETFE</sequence>
<accession>A0A368NC27</accession>